<dbReference type="InterPro" id="IPR015424">
    <property type="entry name" value="PyrdxlP-dep_Trfase"/>
</dbReference>
<evidence type="ECO:0000313" key="5">
    <source>
        <dbReference type="EMBL" id="GIM16209.1"/>
    </source>
</evidence>
<proteinExistence type="predicted"/>
<dbReference type="SUPFAM" id="SSF53383">
    <property type="entry name" value="PLP-dependent transferases"/>
    <property type="match status" value="1"/>
</dbReference>
<dbReference type="Proteomes" id="UP000747110">
    <property type="component" value="Unassembled WGS sequence"/>
</dbReference>
<dbReference type="OrthoDB" id="5978656at2759"/>
<keyword evidence="6" id="KW-1185">Reference proteome</keyword>
<dbReference type="Pfam" id="PF00266">
    <property type="entry name" value="Aminotran_5"/>
    <property type="match status" value="1"/>
</dbReference>
<dbReference type="Gene3D" id="3.40.640.10">
    <property type="entry name" value="Type I PLP-dependent aspartate aminotransferase-like (Major domain)"/>
    <property type="match status" value="1"/>
</dbReference>
<protein>
    <recommendedName>
        <fullName evidence="3">Aminotransferase class V domain-containing protein</fullName>
    </recommendedName>
</protein>
<dbReference type="Proteomes" id="UP000722791">
    <property type="component" value="Unassembled WGS sequence"/>
</dbReference>
<evidence type="ECO:0000313" key="6">
    <source>
        <dbReference type="Proteomes" id="UP000747110"/>
    </source>
</evidence>
<dbReference type="PANTHER" id="PTHR43092">
    <property type="entry name" value="L-CYSTEINE DESULFHYDRASE"/>
    <property type="match status" value="1"/>
</dbReference>
<reference evidence="4" key="1">
    <citation type="journal article" date="2021" name="Proc. Natl. Acad. Sci. U.S.A.">
        <title>Three genomes in the algal genus Volvox reveal the fate of a haploid sex-determining region after a transition to homothallism.</title>
        <authorList>
            <person name="Yamamoto K."/>
            <person name="Hamaji T."/>
            <person name="Kawai-Toyooka H."/>
            <person name="Matsuzaki R."/>
            <person name="Takahashi F."/>
            <person name="Nishimura Y."/>
            <person name="Kawachi M."/>
            <person name="Noguchi H."/>
            <person name="Minakuchi Y."/>
            <person name="Umen J.G."/>
            <person name="Toyoda A."/>
            <person name="Nozaki H."/>
        </authorList>
    </citation>
    <scope>NUCLEOTIDE SEQUENCE</scope>
    <source>
        <strain evidence="5">NIES-3785</strain>
        <strain evidence="4">NIES-3786</strain>
    </source>
</reference>
<evidence type="ECO:0000256" key="1">
    <source>
        <dbReference type="ARBA" id="ARBA00022898"/>
    </source>
</evidence>
<dbReference type="AlphaFoldDB" id="A0A8J4D2B7"/>
<dbReference type="InterPro" id="IPR000192">
    <property type="entry name" value="Aminotrans_V_dom"/>
</dbReference>
<evidence type="ECO:0000259" key="3">
    <source>
        <dbReference type="Pfam" id="PF00266"/>
    </source>
</evidence>
<name>A0A8J4D2B7_9CHLO</name>
<sequence length="435" mass="45381">METMALKGLVWAVADAARFVGASPDDVVPVANATSAINAVLSSIELRRGDWVLMFNTTYPAVKSTLARVASAASASILEVQLGLEELLHPELTVDAVKAALDAMGGGRRVRLAVLDHVISFPPVVLPVKELVTVCKQVGARVLVDGAHAVGNVPRLQIPSLGADFYTTNLHKWGCSPKGAALLWAAPEHHAALRPVVTSHGYRLGFRGEFLWQGTADPSAWLAVPAALAMLRALGPERVAAHNAALVSEAAAALRRCWEGENIKREPLGGAVAAATTMAAAAGTSTVGDRREATGGGVGPDRNSQALRVGAGGTGGSLSRGAGNDHADREDAGLAGEQGQGAGASELLVIGGGGDWEEGGVAGMLAVQLPPLRPDYGCTAEDAVQIQRWLRYERNIEVPVVAASGSLWVRISSQIYNEKEDYDKLGEAISVLRRS</sequence>
<feature type="compositionally biased region" description="Basic and acidic residues" evidence="2">
    <location>
        <begin position="323"/>
        <end position="332"/>
    </location>
</feature>
<feature type="region of interest" description="Disordered" evidence="2">
    <location>
        <begin position="283"/>
        <end position="339"/>
    </location>
</feature>
<comment type="caution">
    <text evidence="4">The sequence shown here is derived from an EMBL/GenBank/DDBJ whole genome shotgun (WGS) entry which is preliminary data.</text>
</comment>
<dbReference type="EMBL" id="BNCQ01000075">
    <property type="protein sequence ID" value="GIM16209.1"/>
    <property type="molecule type" value="Genomic_DNA"/>
</dbReference>
<accession>A0A8J4D2B7</accession>
<dbReference type="PANTHER" id="PTHR43092:SF2">
    <property type="entry name" value="HERCYNYLCYSTEINE SULFOXIDE LYASE"/>
    <property type="match status" value="1"/>
</dbReference>
<gene>
    <name evidence="4" type="ORF">Vretifemale_18913</name>
    <name evidence="5" type="ORF">Vretimale_18876</name>
</gene>
<organism evidence="4 6">
    <name type="scientific">Volvox reticuliferus</name>
    <dbReference type="NCBI Taxonomy" id="1737510"/>
    <lineage>
        <taxon>Eukaryota</taxon>
        <taxon>Viridiplantae</taxon>
        <taxon>Chlorophyta</taxon>
        <taxon>core chlorophytes</taxon>
        <taxon>Chlorophyceae</taxon>
        <taxon>CS clade</taxon>
        <taxon>Chlamydomonadales</taxon>
        <taxon>Volvocaceae</taxon>
        <taxon>Volvox</taxon>
    </lineage>
</organism>
<dbReference type="EMBL" id="BNCP01000063">
    <property type="protein sequence ID" value="GIL91224.1"/>
    <property type="molecule type" value="Genomic_DNA"/>
</dbReference>
<dbReference type="InterPro" id="IPR015421">
    <property type="entry name" value="PyrdxlP-dep_Trfase_major"/>
</dbReference>
<keyword evidence="1" id="KW-0663">Pyridoxal phosphate</keyword>
<feature type="domain" description="Aminotransferase class V" evidence="3">
    <location>
        <begin position="15"/>
        <end position="258"/>
    </location>
</feature>
<evidence type="ECO:0000256" key="2">
    <source>
        <dbReference type="SAM" id="MobiDB-lite"/>
    </source>
</evidence>
<evidence type="ECO:0000313" key="4">
    <source>
        <dbReference type="EMBL" id="GIL91224.1"/>
    </source>
</evidence>